<comment type="caution">
    <text evidence="2">The sequence shown here is derived from an EMBL/GenBank/DDBJ whole genome shotgun (WGS) entry which is preliminary data.</text>
</comment>
<dbReference type="Pfam" id="PF00652">
    <property type="entry name" value="Ricin_B_lectin"/>
    <property type="match status" value="1"/>
</dbReference>
<gene>
    <name evidence="2" type="ORF">FHS38_005128</name>
</gene>
<dbReference type="InterPro" id="IPR035992">
    <property type="entry name" value="Ricin_B-like_lectins"/>
</dbReference>
<protein>
    <recommendedName>
        <fullName evidence="1">Ricin B lectin domain-containing protein</fullName>
    </recommendedName>
</protein>
<sequence length="142" mass="15739">MSYLRNWLSGKCADVAGYSSENGARVQNWDCTTGTNQRWEFVPSGDGTYYYLVAQHSGKCLTVDTSRPNGDFGGGVGQWQCLGQNNQMWRKAYAGNNAYNLVARHNGKCLDLDTRGGLGNGATIHNWSCTYGTNQLWQLDRV</sequence>
<dbReference type="Gene3D" id="2.80.10.50">
    <property type="match status" value="3"/>
</dbReference>
<dbReference type="EMBL" id="JACHJG010000012">
    <property type="protein sequence ID" value="MBB4889053.1"/>
    <property type="molecule type" value="Genomic_DNA"/>
</dbReference>
<dbReference type="InterPro" id="IPR000772">
    <property type="entry name" value="Ricin_B_lectin"/>
</dbReference>
<feature type="domain" description="Ricin B lectin" evidence="1">
    <location>
        <begin position="1"/>
        <end position="140"/>
    </location>
</feature>
<organism evidence="2 3">
    <name type="scientific">Streptomyces netropsis</name>
    <name type="common">Streptoverticillium netropsis</name>
    <dbReference type="NCBI Taxonomy" id="55404"/>
    <lineage>
        <taxon>Bacteria</taxon>
        <taxon>Bacillati</taxon>
        <taxon>Actinomycetota</taxon>
        <taxon>Actinomycetes</taxon>
        <taxon>Kitasatosporales</taxon>
        <taxon>Streptomycetaceae</taxon>
        <taxon>Streptomyces</taxon>
    </lineage>
</organism>
<name>A0A7W7PHA5_STRNE</name>
<reference evidence="2 3" key="1">
    <citation type="submission" date="2020-08" db="EMBL/GenBank/DDBJ databases">
        <title>Genomic Encyclopedia of Type Strains, Phase III (KMG-III): the genomes of soil and plant-associated and newly described type strains.</title>
        <authorList>
            <person name="Whitman W."/>
        </authorList>
    </citation>
    <scope>NUCLEOTIDE SEQUENCE [LARGE SCALE GENOMIC DNA]</scope>
    <source>
        <strain evidence="2 3">CECT 3265</strain>
    </source>
</reference>
<evidence type="ECO:0000313" key="3">
    <source>
        <dbReference type="Proteomes" id="UP000556436"/>
    </source>
</evidence>
<proteinExistence type="predicted"/>
<evidence type="ECO:0000313" key="2">
    <source>
        <dbReference type="EMBL" id="MBB4889053.1"/>
    </source>
</evidence>
<keyword evidence="3" id="KW-1185">Reference proteome</keyword>
<evidence type="ECO:0000259" key="1">
    <source>
        <dbReference type="SMART" id="SM00458"/>
    </source>
</evidence>
<dbReference type="SUPFAM" id="SSF50370">
    <property type="entry name" value="Ricin B-like lectins"/>
    <property type="match status" value="1"/>
</dbReference>
<dbReference type="PROSITE" id="PS50231">
    <property type="entry name" value="RICIN_B_LECTIN"/>
    <property type="match status" value="1"/>
</dbReference>
<dbReference type="RefSeq" id="WP_184737193.1">
    <property type="nucleotide sequence ID" value="NZ_BMRW01000002.1"/>
</dbReference>
<dbReference type="SMART" id="SM00458">
    <property type="entry name" value="RICIN"/>
    <property type="match status" value="1"/>
</dbReference>
<dbReference type="AlphaFoldDB" id="A0A7W7PHA5"/>
<dbReference type="Proteomes" id="UP000556436">
    <property type="component" value="Unassembled WGS sequence"/>
</dbReference>
<accession>A0A7W7PHA5</accession>